<evidence type="ECO:0000256" key="7">
    <source>
        <dbReference type="SAM" id="Phobius"/>
    </source>
</evidence>
<dbReference type="Gene3D" id="1.20.1250.20">
    <property type="entry name" value="MFS general substrate transporter like domains"/>
    <property type="match status" value="1"/>
</dbReference>
<feature type="transmembrane region" description="Helical" evidence="7">
    <location>
        <begin position="233"/>
        <end position="257"/>
    </location>
</feature>
<dbReference type="CDD" id="cd06173">
    <property type="entry name" value="MFS_MefA_like"/>
    <property type="match status" value="1"/>
</dbReference>
<gene>
    <name evidence="9" type="ORF">HDG69_000913</name>
</gene>
<organism evidence="9 10">
    <name type="scientific">Isoptericola halotolerans</name>
    <dbReference type="NCBI Taxonomy" id="300560"/>
    <lineage>
        <taxon>Bacteria</taxon>
        <taxon>Bacillati</taxon>
        <taxon>Actinomycetota</taxon>
        <taxon>Actinomycetes</taxon>
        <taxon>Micrococcales</taxon>
        <taxon>Promicromonosporaceae</taxon>
        <taxon>Isoptericola</taxon>
    </lineage>
</organism>
<evidence type="ECO:0000256" key="2">
    <source>
        <dbReference type="ARBA" id="ARBA00022475"/>
    </source>
</evidence>
<accession>A0ABX2A0T5</accession>
<sequence>MTQTAAPVPPDAPAPAPGLLRNRSYLLVMSGLTTEALGAGIAVFAVPLIALSLTGSVWQAGVVTAVGHTGALLATLPAGVIADRVDRRRLIVLTASIAALAWTAAAVAAVTGQLSVWHLGGVLLASSVAGAFVEPAVAGAFRSVVPQEQLATAYAASQGRDAAAGLVAGPVGGVLYGIAHAVPLVAAAVGHLATAVCTWLVREPLNADTAAARAVRPVVALREGLRYVWSVPLFRLCLGLFAVINIAINGMFVAITLDLADGGTSPARIGLLSGVVGASMLIGAVLAPTIVKRVRVGRLTPVALGLVAVAAGVMAVDQSYWGYVVALGAGVLLVPAANAAMAGYSAAITPPRLQGRFSSVMDLCATVAMPLAPLVGSGLLTLIGIGPTLLALSGLLGVTVVAVWCARPLRRIGRPETWADDVVDPGGQAADQPPSEART</sequence>
<proteinExistence type="predicted"/>
<dbReference type="InterPro" id="IPR011701">
    <property type="entry name" value="MFS"/>
</dbReference>
<evidence type="ECO:0000313" key="9">
    <source>
        <dbReference type="EMBL" id="NOV96360.1"/>
    </source>
</evidence>
<evidence type="ECO:0000256" key="3">
    <source>
        <dbReference type="ARBA" id="ARBA00022692"/>
    </source>
</evidence>
<feature type="transmembrane region" description="Helical" evidence="7">
    <location>
        <begin position="25"/>
        <end position="51"/>
    </location>
</feature>
<dbReference type="PROSITE" id="PS50850">
    <property type="entry name" value="MFS"/>
    <property type="match status" value="1"/>
</dbReference>
<evidence type="ECO:0000256" key="5">
    <source>
        <dbReference type="ARBA" id="ARBA00023136"/>
    </source>
</evidence>
<evidence type="ECO:0000256" key="4">
    <source>
        <dbReference type="ARBA" id="ARBA00022989"/>
    </source>
</evidence>
<feature type="transmembrane region" description="Helical" evidence="7">
    <location>
        <begin position="57"/>
        <end position="78"/>
    </location>
</feature>
<evidence type="ECO:0000256" key="1">
    <source>
        <dbReference type="ARBA" id="ARBA00004651"/>
    </source>
</evidence>
<keyword evidence="2" id="KW-1003">Cell membrane</keyword>
<feature type="transmembrane region" description="Helical" evidence="7">
    <location>
        <begin position="360"/>
        <end position="383"/>
    </location>
</feature>
<dbReference type="PANTHER" id="PTHR23513">
    <property type="entry name" value="INTEGRAL MEMBRANE EFFLUX PROTEIN-RELATED"/>
    <property type="match status" value="1"/>
</dbReference>
<feature type="transmembrane region" description="Helical" evidence="7">
    <location>
        <begin position="90"/>
        <end position="110"/>
    </location>
</feature>
<dbReference type="Pfam" id="PF07690">
    <property type="entry name" value="MFS_1"/>
    <property type="match status" value="1"/>
</dbReference>
<feature type="transmembrane region" description="Helical" evidence="7">
    <location>
        <begin position="299"/>
        <end position="316"/>
    </location>
</feature>
<keyword evidence="10" id="KW-1185">Reference proteome</keyword>
<feature type="transmembrane region" description="Helical" evidence="7">
    <location>
        <begin position="269"/>
        <end position="287"/>
    </location>
</feature>
<dbReference type="SUPFAM" id="SSF103473">
    <property type="entry name" value="MFS general substrate transporter"/>
    <property type="match status" value="1"/>
</dbReference>
<evidence type="ECO:0000259" key="8">
    <source>
        <dbReference type="PROSITE" id="PS50850"/>
    </source>
</evidence>
<feature type="domain" description="Major facilitator superfamily (MFS) profile" evidence="8">
    <location>
        <begin position="24"/>
        <end position="411"/>
    </location>
</feature>
<keyword evidence="5 7" id="KW-0472">Membrane</keyword>
<feature type="transmembrane region" description="Helical" evidence="7">
    <location>
        <begin position="389"/>
        <end position="406"/>
    </location>
</feature>
<reference evidence="9 10" key="1">
    <citation type="submission" date="2020-05" db="EMBL/GenBank/DDBJ databases">
        <title>Genomic Encyclopedia of Type Strains, Phase III (KMG-III): the genomes of soil and plant-associated and newly described type strains.</title>
        <authorList>
            <person name="Whitman W."/>
        </authorList>
    </citation>
    <scope>NUCLEOTIDE SEQUENCE [LARGE SCALE GENOMIC DNA]</scope>
    <source>
        <strain evidence="9 10">KCTC 19046</strain>
    </source>
</reference>
<dbReference type="RefSeq" id="WP_171782552.1">
    <property type="nucleotide sequence ID" value="NZ_BAAAML010000002.1"/>
</dbReference>
<feature type="region of interest" description="Disordered" evidence="6">
    <location>
        <begin position="420"/>
        <end position="439"/>
    </location>
</feature>
<dbReference type="InterPro" id="IPR036259">
    <property type="entry name" value="MFS_trans_sf"/>
</dbReference>
<name>A0ABX2A0T5_9MICO</name>
<dbReference type="InterPro" id="IPR020846">
    <property type="entry name" value="MFS_dom"/>
</dbReference>
<evidence type="ECO:0000256" key="6">
    <source>
        <dbReference type="SAM" id="MobiDB-lite"/>
    </source>
</evidence>
<comment type="caution">
    <text evidence="9">The sequence shown here is derived from an EMBL/GenBank/DDBJ whole genome shotgun (WGS) entry which is preliminary data.</text>
</comment>
<feature type="transmembrane region" description="Helical" evidence="7">
    <location>
        <begin position="322"/>
        <end position="348"/>
    </location>
</feature>
<dbReference type="EMBL" id="JABEZU010000001">
    <property type="protein sequence ID" value="NOV96360.1"/>
    <property type="molecule type" value="Genomic_DNA"/>
</dbReference>
<evidence type="ECO:0000313" key="10">
    <source>
        <dbReference type="Proteomes" id="UP000757540"/>
    </source>
</evidence>
<protein>
    <submittedName>
        <fullName evidence="9">MFS family permease</fullName>
    </submittedName>
</protein>
<keyword evidence="4 7" id="KW-1133">Transmembrane helix</keyword>
<dbReference type="Proteomes" id="UP000757540">
    <property type="component" value="Unassembled WGS sequence"/>
</dbReference>
<dbReference type="PANTHER" id="PTHR23513:SF6">
    <property type="entry name" value="MAJOR FACILITATOR SUPERFAMILY ASSOCIATED DOMAIN-CONTAINING PROTEIN"/>
    <property type="match status" value="1"/>
</dbReference>
<comment type="subcellular location">
    <subcellularLocation>
        <location evidence="1">Cell membrane</location>
        <topology evidence="1">Multi-pass membrane protein</topology>
    </subcellularLocation>
</comment>
<keyword evidence="3 7" id="KW-0812">Transmembrane</keyword>